<protein>
    <submittedName>
        <fullName evidence="2">Reverse transcriptase (Protease)</fullName>
    </submittedName>
</protein>
<feature type="domain" description="Reverse transcriptase" evidence="1">
    <location>
        <begin position="137"/>
        <end position="329"/>
    </location>
</feature>
<accession>Q9U997</accession>
<dbReference type="GO" id="GO:0003964">
    <property type="term" value="F:RNA-directed DNA polymerase activity"/>
    <property type="evidence" value="ECO:0007669"/>
    <property type="project" value="UniProtKB-KW"/>
</dbReference>
<keyword evidence="2" id="KW-0645">Protease</keyword>
<organism evidence="2">
    <name type="scientific">Anopheles merus</name>
    <name type="common">Mosquito</name>
    <dbReference type="NCBI Taxonomy" id="30066"/>
    <lineage>
        <taxon>Eukaryota</taxon>
        <taxon>Metazoa</taxon>
        <taxon>Ecdysozoa</taxon>
        <taxon>Arthropoda</taxon>
        <taxon>Hexapoda</taxon>
        <taxon>Insecta</taxon>
        <taxon>Pterygota</taxon>
        <taxon>Neoptera</taxon>
        <taxon>Endopterygota</taxon>
        <taxon>Diptera</taxon>
        <taxon>Nematocera</taxon>
        <taxon>Culicoidea</taxon>
        <taxon>Culicidae</taxon>
        <taxon>Anophelinae</taxon>
        <taxon>Anopheles</taxon>
    </lineage>
</organism>
<dbReference type="GO" id="GO:0006508">
    <property type="term" value="P:proteolysis"/>
    <property type="evidence" value="ECO:0007669"/>
    <property type="project" value="UniProtKB-KW"/>
</dbReference>
<feature type="non-terminal residue" evidence="2">
    <location>
        <position position="1"/>
    </location>
</feature>
<dbReference type="EMBL" id="AJ006560">
    <property type="protein sequence ID" value="CAB53561.1"/>
    <property type="molecule type" value="Genomic_DNA"/>
</dbReference>
<dbReference type="PANTHER" id="PTHR19446">
    <property type="entry name" value="REVERSE TRANSCRIPTASES"/>
    <property type="match status" value="1"/>
</dbReference>
<evidence type="ECO:0000259" key="1">
    <source>
        <dbReference type="PROSITE" id="PS50878"/>
    </source>
</evidence>
<dbReference type="InterPro" id="IPR000477">
    <property type="entry name" value="RT_dom"/>
</dbReference>
<evidence type="ECO:0000313" key="2">
    <source>
        <dbReference type="EMBL" id="CAB53561.1"/>
    </source>
</evidence>
<dbReference type="SUPFAM" id="SSF56672">
    <property type="entry name" value="DNA/RNA polymerases"/>
    <property type="match status" value="1"/>
</dbReference>
<reference evidence="2" key="1">
    <citation type="journal article" date="2000" name="Insect Mol. Biol.">
        <title>Systematic screening of Anopheles mosquito genomes yields evidence for a major clade of Pao-like retrotransposons.</title>
        <authorList>
            <person name="Cook J.M."/>
            <person name="Martin J."/>
            <person name="Lewin A."/>
            <person name="Sinden R.E."/>
            <person name="Tristem M."/>
        </authorList>
    </citation>
    <scope>NUCLEOTIDE SEQUENCE</scope>
</reference>
<dbReference type="CDD" id="cd01650">
    <property type="entry name" value="RT_nLTR_like"/>
    <property type="match status" value="1"/>
</dbReference>
<dbReference type="GO" id="GO:0008233">
    <property type="term" value="F:peptidase activity"/>
    <property type="evidence" value="ECO:0007669"/>
    <property type="project" value="UniProtKB-KW"/>
</dbReference>
<keyword evidence="2" id="KW-0548">Nucleotidyltransferase</keyword>
<feature type="non-terminal residue" evidence="2">
    <location>
        <position position="329"/>
    </location>
</feature>
<dbReference type="PROSITE" id="PS50878">
    <property type="entry name" value="RT_POL"/>
    <property type="match status" value="1"/>
</dbReference>
<dbReference type="Pfam" id="PF00078">
    <property type="entry name" value="RVT_1"/>
    <property type="match status" value="1"/>
</dbReference>
<name>Q9U997_ANOME</name>
<dbReference type="AlphaFoldDB" id="Q9U997"/>
<dbReference type="VEuPathDB" id="VectorBase:AMEM21_010261"/>
<keyword evidence="2" id="KW-0378">Hydrolase</keyword>
<sequence>VLYRSFIRRTERQLFSKPTRFWSFWNKRRNIRSIPPSMSYNGQTSIDTSDICNTLANRFADAFTLPVHNPNTLAEATRNTPSDAIDFIIPTIDEALIARTLNDIKPSTSSGPDNIPAYILKHCRQSLAPILAKIFNDSLMRGTYPESWKHARMIPIHKKGSRLHASNYRGIVSLCACAKVFELILYNPLLTAVQNYMSPSQHGFLPRRSSTTNLAEFVGYCFDNMDRGTQVDAVYIDFRAAFDSISHDILLSKLKKLGFLDWHITWLRSYLTGRSYYISIGSHRSHSFTSSSGVPQGSNLGPLLFLIYINDLSFVLPPGQHLMYVDDIL</sequence>
<keyword evidence="2" id="KW-0695">RNA-directed DNA polymerase</keyword>
<proteinExistence type="predicted"/>
<dbReference type="InterPro" id="IPR043502">
    <property type="entry name" value="DNA/RNA_pol_sf"/>
</dbReference>
<keyword evidence="2" id="KW-0808">Transferase</keyword>